<feature type="domain" description="HTH araC/xylS-type" evidence="4">
    <location>
        <begin position="200"/>
        <end position="298"/>
    </location>
</feature>
<name>A0A411PF25_9GAMM</name>
<evidence type="ECO:0000256" key="2">
    <source>
        <dbReference type="ARBA" id="ARBA00023125"/>
    </source>
</evidence>
<dbReference type="InterPro" id="IPR018062">
    <property type="entry name" value="HTH_AraC-typ_CS"/>
</dbReference>
<evidence type="ECO:0000256" key="3">
    <source>
        <dbReference type="ARBA" id="ARBA00023163"/>
    </source>
</evidence>
<reference evidence="5 6" key="1">
    <citation type="submission" date="2019-02" db="EMBL/GenBank/DDBJ databases">
        <title>Shewanella sp. D4-2 isolated from Dokdo Island.</title>
        <authorList>
            <person name="Baek K."/>
        </authorList>
    </citation>
    <scope>NUCLEOTIDE SEQUENCE [LARGE SCALE GENOMIC DNA]</scope>
    <source>
        <strain evidence="5 6">D4-2</strain>
    </source>
</reference>
<dbReference type="GO" id="GO:0003700">
    <property type="term" value="F:DNA-binding transcription factor activity"/>
    <property type="evidence" value="ECO:0007669"/>
    <property type="project" value="InterPro"/>
</dbReference>
<dbReference type="Proteomes" id="UP000291106">
    <property type="component" value="Chromosome"/>
</dbReference>
<dbReference type="PANTHER" id="PTHR46796">
    <property type="entry name" value="HTH-TYPE TRANSCRIPTIONAL ACTIVATOR RHAS-RELATED"/>
    <property type="match status" value="1"/>
</dbReference>
<dbReference type="SUPFAM" id="SSF46689">
    <property type="entry name" value="Homeodomain-like"/>
    <property type="match status" value="2"/>
</dbReference>
<organism evidence="5 6">
    <name type="scientific">Shewanella maritima</name>
    <dbReference type="NCBI Taxonomy" id="2520507"/>
    <lineage>
        <taxon>Bacteria</taxon>
        <taxon>Pseudomonadati</taxon>
        <taxon>Pseudomonadota</taxon>
        <taxon>Gammaproteobacteria</taxon>
        <taxon>Alteromonadales</taxon>
        <taxon>Shewanellaceae</taxon>
        <taxon>Shewanella</taxon>
    </lineage>
</organism>
<evidence type="ECO:0000313" key="5">
    <source>
        <dbReference type="EMBL" id="QBF81990.1"/>
    </source>
</evidence>
<dbReference type="InterPro" id="IPR009057">
    <property type="entry name" value="Homeodomain-like_sf"/>
</dbReference>
<sequence length="299" mass="34195">MKSNLKFFDYDSKQLSNCGEVLNIELSSEPLNWQGVVLEKGASPHFYPQNVYTPYFYFALALDKDLTWSAMNDGNVTPLQTTPGDIWINPPATPFTHNIDEPCYFIILAIEEQTLLANCPLNLQGKQLNFLNNYNVHDDVIKGLIELFLLELRNKGRNGSVYLNNLVSLLATHYIQNYSNYADLQTQQNDASKFDQSQISKIDAYIDANISEAITVDDLAELLNCSKFYFLREFKKLMGNTPYQYLMSKRLELAKQMLSNDNASIAIVGQEVGFNDQSHFTRAFKSQFGMTPNQFLKRR</sequence>
<dbReference type="InterPro" id="IPR018060">
    <property type="entry name" value="HTH_AraC"/>
</dbReference>
<keyword evidence="1" id="KW-0805">Transcription regulation</keyword>
<accession>A0A411PF25</accession>
<dbReference type="PRINTS" id="PR00032">
    <property type="entry name" value="HTHARAC"/>
</dbReference>
<dbReference type="InterPro" id="IPR050204">
    <property type="entry name" value="AraC_XylS_family_regulators"/>
</dbReference>
<dbReference type="RefSeq" id="WP_130597964.1">
    <property type="nucleotide sequence ID" value="NZ_CP036200.1"/>
</dbReference>
<dbReference type="EMBL" id="CP036200">
    <property type="protein sequence ID" value="QBF81990.1"/>
    <property type="molecule type" value="Genomic_DNA"/>
</dbReference>
<proteinExistence type="predicted"/>
<dbReference type="GO" id="GO:0043565">
    <property type="term" value="F:sequence-specific DNA binding"/>
    <property type="evidence" value="ECO:0007669"/>
    <property type="project" value="InterPro"/>
</dbReference>
<dbReference type="AlphaFoldDB" id="A0A411PF25"/>
<evidence type="ECO:0000259" key="4">
    <source>
        <dbReference type="PROSITE" id="PS01124"/>
    </source>
</evidence>
<dbReference type="PROSITE" id="PS00041">
    <property type="entry name" value="HTH_ARAC_FAMILY_1"/>
    <property type="match status" value="1"/>
</dbReference>
<gene>
    <name evidence="5" type="ORF">EXU30_04210</name>
</gene>
<evidence type="ECO:0000256" key="1">
    <source>
        <dbReference type="ARBA" id="ARBA00023015"/>
    </source>
</evidence>
<keyword evidence="2" id="KW-0238">DNA-binding</keyword>
<dbReference type="InterPro" id="IPR020449">
    <property type="entry name" value="Tscrpt_reg_AraC-type_HTH"/>
</dbReference>
<protein>
    <submittedName>
        <fullName evidence="5">AraC family transcriptional regulator</fullName>
    </submittedName>
</protein>
<dbReference type="Gene3D" id="1.10.10.60">
    <property type="entry name" value="Homeodomain-like"/>
    <property type="match status" value="2"/>
</dbReference>
<keyword evidence="6" id="KW-1185">Reference proteome</keyword>
<dbReference type="OrthoDB" id="9809338at2"/>
<dbReference type="KEGG" id="smai:EXU30_04210"/>
<dbReference type="PROSITE" id="PS01124">
    <property type="entry name" value="HTH_ARAC_FAMILY_2"/>
    <property type="match status" value="1"/>
</dbReference>
<keyword evidence="3" id="KW-0804">Transcription</keyword>
<evidence type="ECO:0000313" key="6">
    <source>
        <dbReference type="Proteomes" id="UP000291106"/>
    </source>
</evidence>
<dbReference type="SMART" id="SM00342">
    <property type="entry name" value="HTH_ARAC"/>
    <property type="match status" value="1"/>
</dbReference>
<dbReference type="Pfam" id="PF12833">
    <property type="entry name" value="HTH_18"/>
    <property type="match status" value="1"/>
</dbReference>